<name>A0AAV7QG35_PLEWA</name>
<reference evidence="2" key="1">
    <citation type="journal article" date="2022" name="bioRxiv">
        <title>Sequencing and chromosome-scale assembly of the giantPleurodeles waltlgenome.</title>
        <authorList>
            <person name="Brown T."/>
            <person name="Elewa A."/>
            <person name="Iarovenko S."/>
            <person name="Subramanian E."/>
            <person name="Araus A.J."/>
            <person name="Petzold A."/>
            <person name="Susuki M."/>
            <person name="Suzuki K.-i.T."/>
            <person name="Hayashi T."/>
            <person name="Toyoda A."/>
            <person name="Oliveira C."/>
            <person name="Osipova E."/>
            <person name="Leigh N.D."/>
            <person name="Simon A."/>
            <person name="Yun M.H."/>
        </authorList>
    </citation>
    <scope>NUCLEOTIDE SEQUENCE</scope>
    <source>
        <strain evidence="2">20211129_DDA</strain>
        <tissue evidence="2">Liver</tissue>
    </source>
</reference>
<evidence type="ECO:0000313" key="2">
    <source>
        <dbReference type="EMBL" id="KAJ1137195.1"/>
    </source>
</evidence>
<comment type="caution">
    <text evidence="2">The sequence shown here is derived from an EMBL/GenBank/DDBJ whole genome shotgun (WGS) entry which is preliminary data.</text>
</comment>
<organism evidence="2 3">
    <name type="scientific">Pleurodeles waltl</name>
    <name type="common">Iberian ribbed newt</name>
    <dbReference type="NCBI Taxonomy" id="8319"/>
    <lineage>
        <taxon>Eukaryota</taxon>
        <taxon>Metazoa</taxon>
        <taxon>Chordata</taxon>
        <taxon>Craniata</taxon>
        <taxon>Vertebrata</taxon>
        <taxon>Euteleostomi</taxon>
        <taxon>Amphibia</taxon>
        <taxon>Batrachia</taxon>
        <taxon>Caudata</taxon>
        <taxon>Salamandroidea</taxon>
        <taxon>Salamandridae</taxon>
        <taxon>Pleurodelinae</taxon>
        <taxon>Pleurodeles</taxon>
    </lineage>
</organism>
<dbReference type="EMBL" id="JANPWB010000010">
    <property type="protein sequence ID" value="KAJ1137195.1"/>
    <property type="molecule type" value="Genomic_DNA"/>
</dbReference>
<protein>
    <submittedName>
        <fullName evidence="2">Uncharacterized protein</fullName>
    </submittedName>
</protein>
<sequence>MWRVITGYLMDQECADYVVEAIMPSSLEFPAQSLLLGPFGCQANTTSRAGSRVISKSLVRMRGRRRVCLPRRRGSSLLRRVSAGGRGAGLMPAVTVGGRMGARARGAHARLAKLAQARSPLERGDELKTCDVEERPLRGVSKMAATSNVSQPMSALEKSKVGTSVKRVAPGTKVSNEVVVISDEDEELQVSAEGGLVKD</sequence>
<proteinExistence type="predicted"/>
<dbReference type="AlphaFoldDB" id="A0AAV7QG35"/>
<accession>A0AAV7QG35</accession>
<dbReference type="Proteomes" id="UP001066276">
    <property type="component" value="Chromosome 6"/>
</dbReference>
<gene>
    <name evidence="2" type="ORF">NDU88_003608</name>
</gene>
<keyword evidence="3" id="KW-1185">Reference proteome</keyword>
<evidence type="ECO:0000313" key="3">
    <source>
        <dbReference type="Proteomes" id="UP001066276"/>
    </source>
</evidence>
<evidence type="ECO:0000256" key="1">
    <source>
        <dbReference type="SAM" id="MobiDB-lite"/>
    </source>
</evidence>
<feature type="region of interest" description="Disordered" evidence="1">
    <location>
        <begin position="146"/>
        <end position="168"/>
    </location>
</feature>